<proteinExistence type="predicted"/>
<organism evidence="1 2">
    <name type="scientific">Ensifer adhaerens</name>
    <name type="common">Sinorhizobium morelense</name>
    <dbReference type="NCBI Taxonomy" id="106592"/>
    <lineage>
        <taxon>Bacteria</taxon>
        <taxon>Pseudomonadati</taxon>
        <taxon>Pseudomonadota</taxon>
        <taxon>Alphaproteobacteria</taxon>
        <taxon>Hyphomicrobiales</taxon>
        <taxon>Rhizobiaceae</taxon>
        <taxon>Sinorhizobium/Ensifer group</taxon>
        <taxon>Ensifer</taxon>
    </lineage>
</organism>
<dbReference type="EMBL" id="CP121308">
    <property type="protein sequence ID" value="WFP90750.1"/>
    <property type="molecule type" value="Genomic_DNA"/>
</dbReference>
<gene>
    <name evidence="1" type="ORF">P4B07_19745</name>
</gene>
<evidence type="ECO:0000313" key="2">
    <source>
        <dbReference type="Proteomes" id="UP001214094"/>
    </source>
</evidence>
<dbReference type="Proteomes" id="UP001214094">
    <property type="component" value="Chromosome"/>
</dbReference>
<keyword evidence="2" id="KW-1185">Reference proteome</keyword>
<reference evidence="1 2" key="1">
    <citation type="submission" date="2023-03" db="EMBL/GenBank/DDBJ databases">
        <title>Comparative genome and transcriptome analysis combination mining strategies for increasing vitamin B12 production of Ensifer adhaerens strain.</title>
        <authorList>
            <person name="Yongheng L."/>
        </authorList>
    </citation>
    <scope>NUCLEOTIDE SEQUENCE [LARGE SCALE GENOMIC DNA]</scope>
    <source>
        <strain evidence="1 2">Casida A-T305</strain>
    </source>
</reference>
<dbReference type="GeneID" id="29520222"/>
<dbReference type="RefSeq" id="WP_034805380.1">
    <property type="nucleotide sequence ID" value="NZ_CP015880.1"/>
</dbReference>
<sequence length="469" mass="53209">MNVDMLEEVRKCLWADLKDNYEKFKLGKALMSDPTVPEISDVEEALISVTRERLRKGVGCAVLGLTRQQGWVLALKILRHRASNGAPLNENLFCFARSMVSHADAQPYFEATTKSLNAAFHIILIDVGANSQPVEDIPFDCFKGKTKKGKITIRSLRLVKNRGATQNSRNIQGKIASTIEETELVLPTKDHPDRPSGIRVIDIYKELTASMRSESGPTRDRLWVWRVAWETKVKTSLASVGMERWQDFLARNADNPLIGMLALTRQILRTSVANTRGERGEIDWVIQQAMMGHSTAGTTFEYLSEKAVRAYLNARIRDFLNAWEAVGVIDIEHAARVLDIAPEELSKRALFGLENGLEFATGRPEDETSMQEDADKKEPNLVSGAKTFSISDKAMRCLELARRALRDQFEWMLHTNPKRLLRMWVPWLAICEGYCRVLQRSGHRVRFKNVCSEIDVKLQSGQMRLPLIW</sequence>
<name>A0ABY8HGW5_ENSAD</name>
<accession>A0ABY8HGW5</accession>
<protein>
    <recommendedName>
        <fullName evidence="3">Tyr recombinase domain-containing protein</fullName>
    </recommendedName>
</protein>
<evidence type="ECO:0000313" key="1">
    <source>
        <dbReference type="EMBL" id="WFP90750.1"/>
    </source>
</evidence>
<evidence type="ECO:0008006" key="3">
    <source>
        <dbReference type="Google" id="ProtNLM"/>
    </source>
</evidence>